<feature type="transmembrane region" description="Helical" evidence="5">
    <location>
        <begin position="228"/>
        <end position="251"/>
    </location>
</feature>
<keyword evidence="2 5" id="KW-0812">Transmembrane</keyword>
<evidence type="ECO:0000256" key="2">
    <source>
        <dbReference type="ARBA" id="ARBA00022692"/>
    </source>
</evidence>
<feature type="transmembrane region" description="Helical" evidence="5">
    <location>
        <begin position="321"/>
        <end position="346"/>
    </location>
</feature>
<dbReference type="GO" id="GO:0016020">
    <property type="term" value="C:membrane"/>
    <property type="evidence" value="ECO:0007669"/>
    <property type="project" value="UniProtKB-SubCell"/>
</dbReference>
<feature type="transmembrane region" description="Helical" evidence="5">
    <location>
        <begin position="296"/>
        <end position="315"/>
    </location>
</feature>
<keyword evidence="4 5" id="KW-0472">Membrane</keyword>
<name>A0A8S1KLP8_9CILI</name>
<keyword evidence="7" id="KW-1185">Reference proteome</keyword>
<dbReference type="Pfam" id="PF07690">
    <property type="entry name" value="MFS_1"/>
    <property type="match status" value="1"/>
</dbReference>
<organism evidence="6 7">
    <name type="scientific">Paramecium sonneborni</name>
    <dbReference type="NCBI Taxonomy" id="65129"/>
    <lineage>
        <taxon>Eukaryota</taxon>
        <taxon>Sar</taxon>
        <taxon>Alveolata</taxon>
        <taxon>Ciliophora</taxon>
        <taxon>Intramacronucleata</taxon>
        <taxon>Oligohymenophorea</taxon>
        <taxon>Peniculida</taxon>
        <taxon>Parameciidae</taxon>
        <taxon>Paramecium</taxon>
    </lineage>
</organism>
<accession>A0A8S1KLP8</accession>
<evidence type="ECO:0000313" key="7">
    <source>
        <dbReference type="Proteomes" id="UP000692954"/>
    </source>
</evidence>
<dbReference type="PANTHER" id="PTHR23294:SF0">
    <property type="entry name" value="UNC93-LIKE PROTEIN MFSD11"/>
    <property type="match status" value="1"/>
</dbReference>
<gene>
    <name evidence="6" type="ORF">PSON_ATCC_30995.1.T0080004</name>
</gene>
<feature type="transmembrane region" description="Helical" evidence="5">
    <location>
        <begin position="77"/>
        <end position="97"/>
    </location>
</feature>
<feature type="transmembrane region" description="Helical" evidence="5">
    <location>
        <begin position="173"/>
        <end position="194"/>
    </location>
</feature>
<protein>
    <submittedName>
        <fullName evidence="6">Uncharacterized protein</fullName>
    </submittedName>
</protein>
<feature type="transmembrane region" description="Helical" evidence="5">
    <location>
        <begin position="358"/>
        <end position="377"/>
    </location>
</feature>
<dbReference type="AlphaFoldDB" id="A0A8S1KLP8"/>
<evidence type="ECO:0000256" key="5">
    <source>
        <dbReference type="SAM" id="Phobius"/>
    </source>
</evidence>
<reference evidence="6" key="1">
    <citation type="submission" date="2021-01" db="EMBL/GenBank/DDBJ databases">
        <authorList>
            <consortium name="Genoscope - CEA"/>
            <person name="William W."/>
        </authorList>
    </citation>
    <scope>NUCLEOTIDE SEQUENCE</scope>
</reference>
<evidence type="ECO:0000313" key="6">
    <source>
        <dbReference type="EMBL" id="CAD8053922.1"/>
    </source>
</evidence>
<dbReference type="EMBL" id="CAJJDN010000008">
    <property type="protein sequence ID" value="CAD8053922.1"/>
    <property type="molecule type" value="Genomic_DNA"/>
</dbReference>
<feature type="transmembrane region" description="Helical" evidence="5">
    <location>
        <begin position="46"/>
        <end position="65"/>
    </location>
</feature>
<evidence type="ECO:0000256" key="4">
    <source>
        <dbReference type="ARBA" id="ARBA00023136"/>
    </source>
</evidence>
<dbReference type="GO" id="GO:0022857">
    <property type="term" value="F:transmembrane transporter activity"/>
    <property type="evidence" value="ECO:0007669"/>
    <property type="project" value="InterPro"/>
</dbReference>
<dbReference type="Proteomes" id="UP000692954">
    <property type="component" value="Unassembled WGS sequence"/>
</dbReference>
<comment type="subcellular location">
    <subcellularLocation>
        <location evidence="1">Membrane</location>
        <topology evidence="1">Multi-pass membrane protein</topology>
    </subcellularLocation>
</comment>
<feature type="transmembrane region" description="Helical" evidence="5">
    <location>
        <begin position="263"/>
        <end position="284"/>
    </location>
</feature>
<dbReference type="InterPro" id="IPR011701">
    <property type="entry name" value="MFS"/>
</dbReference>
<proteinExistence type="predicted"/>
<evidence type="ECO:0000256" key="1">
    <source>
        <dbReference type="ARBA" id="ARBA00004141"/>
    </source>
</evidence>
<comment type="caution">
    <text evidence="6">The sequence shown here is derived from an EMBL/GenBank/DDBJ whole genome shotgun (WGS) entry which is preliminary data.</text>
</comment>
<sequence>MMKSEYFDGFLQMVYFDSIIMLLLSFTSAGKNILYTMYSNYGFNTLASLQYVCNYLFGPMMLLVVDKIIESVNFKKIFIISSFNLNIFLVGGILVAGCQEQCSKALVETITVITSLIAGVLQTIFYVSFVAYINFMCNNSNRELFFGISFSFTSMSNILSNIIGYYLNQYFDIFTFYIIIVIISIILQALFFCIRDNKIQKKREARSMLEEIKYQLLALYKQISFKKYCLFLGVLIFAGLMNSVIYLFIPVLVQKLGFQESELYNKIFITFLITGIGQVIGGITAGKLSERFKENYVLYFSFLINFIGILLSQIGNTNNNYLLTLFGCALIGYSDSSISSLALIVITKQISTKNHAFAGYNLCQSLGFGLSSIWWAIFNEKSLLYDFSYLYITTFLTLISFIIYNQYLLKEGQTIQKDQIKFVNST</sequence>
<dbReference type="PANTHER" id="PTHR23294">
    <property type="entry name" value="ET TRANSLATION PRODUCT-RELATED"/>
    <property type="match status" value="1"/>
</dbReference>
<feature type="transmembrane region" description="Helical" evidence="5">
    <location>
        <begin position="7"/>
        <end position="26"/>
    </location>
</feature>
<feature type="transmembrane region" description="Helical" evidence="5">
    <location>
        <begin position="389"/>
        <end position="409"/>
    </location>
</feature>
<evidence type="ECO:0000256" key="3">
    <source>
        <dbReference type="ARBA" id="ARBA00022989"/>
    </source>
</evidence>
<dbReference type="InterPro" id="IPR051617">
    <property type="entry name" value="UNC-93-like_regulator"/>
</dbReference>
<feature type="transmembrane region" description="Helical" evidence="5">
    <location>
        <begin position="109"/>
        <end position="132"/>
    </location>
</feature>
<keyword evidence="3 5" id="KW-1133">Transmembrane helix</keyword>
<dbReference type="OrthoDB" id="303919at2759"/>
<feature type="transmembrane region" description="Helical" evidence="5">
    <location>
        <begin position="144"/>
        <end position="167"/>
    </location>
</feature>